<reference evidence="2 3" key="1">
    <citation type="submission" date="2018-02" db="EMBL/GenBank/DDBJ databases">
        <title>Draft genome sequences of Elsinoe sp., causing black scab on jojoba.</title>
        <authorList>
            <person name="Stodart B."/>
            <person name="Jeffress S."/>
            <person name="Ash G."/>
            <person name="Arun Chinnappa K."/>
        </authorList>
    </citation>
    <scope>NUCLEOTIDE SEQUENCE [LARGE SCALE GENOMIC DNA]</scope>
    <source>
        <strain evidence="2 3">Hillstone_2</strain>
    </source>
</reference>
<dbReference type="AlphaFoldDB" id="A0A4U7AU75"/>
<accession>A0A4U7AU75</accession>
<feature type="compositionally biased region" description="Low complexity" evidence="1">
    <location>
        <begin position="41"/>
        <end position="60"/>
    </location>
</feature>
<protein>
    <submittedName>
        <fullName evidence="2">Uncharacterized protein</fullName>
    </submittedName>
</protein>
<feature type="compositionally biased region" description="Polar residues" evidence="1">
    <location>
        <begin position="87"/>
        <end position="97"/>
    </location>
</feature>
<feature type="region of interest" description="Disordered" evidence="1">
    <location>
        <begin position="41"/>
        <end position="103"/>
    </location>
</feature>
<dbReference type="Proteomes" id="UP000308133">
    <property type="component" value="Unassembled WGS sequence"/>
</dbReference>
<sequence length="162" mass="17234">MSSSIAIPKRRRPRQSSYGGSCIASSSSSAATTISDSAASSFSSYQAASSPRTPSSASPSMGSTTMPADSSTQSKRRKESDRRPSLLGTSLSHSEYTVVNVAGPDGPPRLVTCVKSSQGFDWNQDIFLPSYIDYDSSDLERKPDPVEDIILTDEEAAAMLPQ</sequence>
<feature type="region of interest" description="Disordered" evidence="1">
    <location>
        <begin position="1"/>
        <end position="28"/>
    </location>
</feature>
<gene>
    <name evidence="2" type="ORF">C1H76_7718</name>
</gene>
<evidence type="ECO:0000256" key="1">
    <source>
        <dbReference type="SAM" id="MobiDB-lite"/>
    </source>
</evidence>
<feature type="compositionally biased region" description="Low complexity" evidence="1">
    <location>
        <begin position="15"/>
        <end position="28"/>
    </location>
</feature>
<proteinExistence type="predicted"/>
<feature type="compositionally biased region" description="Polar residues" evidence="1">
    <location>
        <begin position="61"/>
        <end position="73"/>
    </location>
</feature>
<dbReference type="EMBL" id="PTQR01000102">
    <property type="protein sequence ID" value="TKX20036.1"/>
    <property type="molecule type" value="Genomic_DNA"/>
</dbReference>
<evidence type="ECO:0000313" key="3">
    <source>
        <dbReference type="Proteomes" id="UP000308133"/>
    </source>
</evidence>
<name>A0A4U7AU75_9PEZI</name>
<organism evidence="2 3">
    <name type="scientific">Elsinoe australis</name>
    <dbReference type="NCBI Taxonomy" id="40998"/>
    <lineage>
        <taxon>Eukaryota</taxon>
        <taxon>Fungi</taxon>
        <taxon>Dikarya</taxon>
        <taxon>Ascomycota</taxon>
        <taxon>Pezizomycotina</taxon>
        <taxon>Dothideomycetes</taxon>
        <taxon>Dothideomycetidae</taxon>
        <taxon>Myriangiales</taxon>
        <taxon>Elsinoaceae</taxon>
        <taxon>Elsinoe</taxon>
    </lineage>
</organism>
<evidence type="ECO:0000313" key="2">
    <source>
        <dbReference type="EMBL" id="TKX20036.1"/>
    </source>
</evidence>
<comment type="caution">
    <text evidence="2">The sequence shown here is derived from an EMBL/GenBank/DDBJ whole genome shotgun (WGS) entry which is preliminary data.</text>
</comment>